<dbReference type="Pfam" id="PF07891">
    <property type="entry name" value="DUF1666"/>
    <property type="match status" value="1"/>
</dbReference>
<dbReference type="Proteomes" id="UP000834106">
    <property type="component" value="Chromosome 3"/>
</dbReference>
<proteinExistence type="predicted"/>
<organism evidence="1 2">
    <name type="scientific">Fraxinus pennsylvanica</name>
    <dbReference type="NCBI Taxonomy" id="56036"/>
    <lineage>
        <taxon>Eukaryota</taxon>
        <taxon>Viridiplantae</taxon>
        <taxon>Streptophyta</taxon>
        <taxon>Embryophyta</taxon>
        <taxon>Tracheophyta</taxon>
        <taxon>Spermatophyta</taxon>
        <taxon>Magnoliopsida</taxon>
        <taxon>eudicotyledons</taxon>
        <taxon>Gunneridae</taxon>
        <taxon>Pentapetalae</taxon>
        <taxon>asterids</taxon>
        <taxon>lamiids</taxon>
        <taxon>Lamiales</taxon>
        <taxon>Oleaceae</taxon>
        <taxon>Oleeae</taxon>
        <taxon>Fraxinus</taxon>
    </lineage>
</organism>
<dbReference type="EMBL" id="OU503038">
    <property type="protein sequence ID" value="CAI9758659.1"/>
    <property type="molecule type" value="Genomic_DNA"/>
</dbReference>
<dbReference type="PANTHER" id="PTHR46741">
    <property type="entry name" value="OS09G0413600 PROTEIN"/>
    <property type="match status" value="1"/>
</dbReference>
<protein>
    <submittedName>
        <fullName evidence="1">Uncharacterized protein</fullName>
    </submittedName>
</protein>
<gene>
    <name evidence="1" type="ORF">FPE_LOCUS6089</name>
</gene>
<keyword evidence="2" id="KW-1185">Reference proteome</keyword>
<evidence type="ECO:0000313" key="2">
    <source>
        <dbReference type="Proteomes" id="UP000834106"/>
    </source>
</evidence>
<reference evidence="1" key="1">
    <citation type="submission" date="2023-05" db="EMBL/GenBank/DDBJ databases">
        <authorList>
            <person name="Huff M."/>
        </authorList>
    </citation>
    <scope>NUCLEOTIDE SEQUENCE</scope>
</reference>
<evidence type="ECO:0000313" key="1">
    <source>
        <dbReference type="EMBL" id="CAI9758659.1"/>
    </source>
</evidence>
<name>A0AAD1YXB7_9LAMI</name>
<dbReference type="InterPro" id="IPR012870">
    <property type="entry name" value="DUF1666"/>
</dbReference>
<dbReference type="PANTHER" id="PTHR46741:SF7">
    <property type="entry name" value="TRANSMEMBRANE PROTEIN"/>
    <property type="match status" value="1"/>
</dbReference>
<dbReference type="AlphaFoldDB" id="A0AAD1YXB7"/>
<accession>A0AAD1YXB7</accession>
<sequence length="388" mass="45503">MSGNLFREGFPEELETDWFSNQEIGEKPENLDISSHNSFDLHVTGLNQDPDQTDYTNSSASVTDLYTDDNLSSFSCSNSTAALEQCSTNKSADEVADSFYRTYTERMRWFDTLSRDRLFGINAIVHGSWNKMDRKTIARSLESDLELIYVAQMCLSWEALYYQYRQIESIINTQKEASFHNCTAGDFQKFQVLLERFMEEEKCKKCKRYSNFIHKRFSFKSLLQVPEVKGYVEEENGTIRGEPIRASEAFKAMEKCIKAFWLFVKSDDKPLWKFKSILTIHSPRVEDPKDLELFYDLTKDLQKKGLLLKDLQGKKKFWLKREVNPMRRESEKIDVLLTTIDMKLVEIVLKMSIISTSHLKWCREKLNNLEFKEGKIFREHTGHLFPTF</sequence>